<dbReference type="InterPro" id="IPR047729">
    <property type="entry name" value="Sce7726-like"/>
</dbReference>
<organism evidence="1 2">
    <name type="scientific">Thiomicrorhabdus heinhorstiae</name>
    <dbReference type="NCBI Taxonomy" id="2748010"/>
    <lineage>
        <taxon>Bacteria</taxon>
        <taxon>Pseudomonadati</taxon>
        <taxon>Pseudomonadota</taxon>
        <taxon>Gammaproteobacteria</taxon>
        <taxon>Thiotrichales</taxon>
        <taxon>Piscirickettsiaceae</taxon>
        <taxon>Thiomicrorhabdus</taxon>
    </lineage>
</organism>
<keyword evidence="2" id="KW-1185">Reference proteome</keyword>
<dbReference type="Proteomes" id="UP001193680">
    <property type="component" value="Unassembled WGS sequence"/>
</dbReference>
<comment type="caution">
    <text evidence="1">The sequence shown here is derived from an EMBL/GenBank/DDBJ whole genome shotgun (WGS) entry which is preliminary data.</text>
</comment>
<sequence length="197" mass="22891">MEKLNDLKIRQALLHRFARQGLDDYEVMQELHVCSSHAIADVVTLRDESHCYEIKGETDKVTRILEQGYHYNKAFRRITLVTTENHLSKALEITPIFWGVMLARITQKGEVLITSVRKDKVNPEFDPEIALYTLWKDELLQLLDNPMPKDKRKNCVDLSKMIAENNKKLEVSRKVAATLGYRHKLKIANGYKYVAYS</sequence>
<reference evidence="1 2" key="1">
    <citation type="submission" date="2020-11" db="EMBL/GenBank/DDBJ databases">
        <title>Sulfur oxidizing isolate from Hospital Hole Sinkhole.</title>
        <authorList>
            <person name="Scott K.M."/>
        </authorList>
    </citation>
    <scope>NUCLEOTIDE SEQUENCE [LARGE SCALE GENOMIC DNA]</scope>
    <source>
        <strain evidence="1 2">HH1</strain>
    </source>
</reference>
<protein>
    <submittedName>
        <fullName evidence="1">Sce7726 family protein</fullName>
    </submittedName>
</protein>
<gene>
    <name evidence="1" type="ORF">H8792_011755</name>
</gene>
<proteinExistence type="predicted"/>
<dbReference type="EMBL" id="JACBGI020000037">
    <property type="protein sequence ID" value="MBF6059020.1"/>
    <property type="molecule type" value="Genomic_DNA"/>
</dbReference>
<name>A0ABS0BYZ5_9GAMM</name>
<accession>A0ABS0BYZ5</accession>
<evidence type="ECO:0000313" key="1">
    <source>
        <dbReference type="EMBL" id="MBF6059020.1"/>
    </source>
</evidence>
<evidence type="ECO:0000313" key="2">
    <source>
        <dbReference type="Proteomes" id="UP001193680"/>
    </source>
</evidence>
<dbReference type="NCBIfam" id="NF033832">
    <property type="entry name" value="sce7726_fam"/>
    <property type="match status" value="1"/>
</dbReference>
<dbReference type="RefSeq" id="WP_185979163.1">
    <property type="nucleotide sequence ID" value="NZ_JACBGI020000037.1"/>
</dbReference>